<dbReference type="AlphaFoldDB" id="A0A1C4A401"/>
<protein>
    <submittedName>
        <fullName evidence="2">Uncharacterized protein</fullName>
    </submittedName>
</protein>
<dbReference type="Proteomes" id="UP000199698">
    <property type="component" value="Unassembled WGS sequence"/>
</dbReference>
<feature type="coiled-coil region" evidence="1">
    <location>
        <begin position="19"/>
        <end position="46"/>
    </location>
</feature>
<dbReference type="STRING" id="1798183.GA0061080_100827"/>
<proteinExistence type="predicted"/>
<dbReference type="RefSeq" id="WP_091121111.1">
    <property type="nucleotide sequence ID" value="NZ_FMBA01000008.1"/>
</dbReference>
<organism evidence="2 3">
    <name type="scientific">Gilliamella intestini</name>
    <dbReference type="NCBI Taxonomy" id="1798183"/>
    <lineage>
        <taxon>Bacteria</taxon>
        <taxon>Pseudomonadati</taxon>
        <taxon>Pseudomonadota</taxon>
        <taxon>Gammaproteobacteria</taxon>
        <taxon>Orbales</taxon>
        <taxon>Orbaceae</taxon>
        <taxon>Gilliamella</taxon>
    </lineage>
</organism>
<evidence type="ECO:0000313" key="3">
    <source>
        <dbReference type="Proteomes" id="UP000199698"/>
    </source>
</evidence>
<reference evidence="3" key="1">
    <citation type="submission" date="2016-08" db="EMBL/GenBank/DDBJ databases">
        <authorList>
            <person name="Varghese N."/>
            <person name="Submissions Spin"/>
        </authorList>
    </citation>
    <scope>NUCLEOTIDE SEQUENCE [LARGE SCALE GENOMIC DNA]</scope>
    <source>
        <strain evidence="3">R-53144</strain>
    </source>
</reference>
<gene>
    <name evidence="2" type="ORF">GA0061080_100827</name>
</gene>
<accession>A0A1C4A401</accession>
<keyword evidence="3" id="KW-1185">Reference proteome</keyword>
<evidence type="ECO:0000256" key="1">
    <source>
        <dbReference type="SAM" id="Coils"/>
    </source>
</evidence>
<keyword evidence="1" id="KW-0175">Coiled coil</keyword>
<dbReference type="EMBL" id="FMBA01000008">
    <property type="protein sequence ID" value="SCB89150.1"/>
    <property type="molecule type" value="Genomic_DNA"/>
</dbReference>
<sequence length="198" mass="21952">MKLFKVISLVVLGLFLVNCDNSKQKADDIKQQAEQTSSEMSDKANQVGAQISEQVKQVSSAVSDKVKDLYEQTKSEKDDMLNKVKEGNYSVAQSLMIKAIKTKLPASIDPSITLVDVSTDSNAIDYKYVVNNITKDALLAETNQKNLQNKLVAFYCGDDASMKTLRLVFPKGANHNYYINNDKVLSVDVKPTDCDDND</sequence>
<name>A0A1C4A401_9GAMM</name>
<dbReference type="OrthoDB" id="7058359at2"/>
<evidence type="ECO:0000313" key="2">
    <source>
        <dbReference type="EMBL" id="SCB89150.1"/>
    </source>
</evidence>